<keyword evidence="3" id="KW-1185">Reference proteome</keyword>
<dbReference type="RefSeq" id="WP_209970441.1">
    <property type="nucleotide sequence ID" value="NZ_JAGGLB010000003.1"/>
</dbReference>
<keyword evidence="1" id="KW-0732">Signal</keyword>
<evidence type="ECO:0000256" key="1">
    <source>
        <dbReference type="SAM" id="SignalP"/>
    </source>
</evidence>
<protein>
    <recommendedName>
        <fullName evidence="4">DUF3887 domain-containing protein</fullName>
    </recommendedName>
</protein>
<accession>A0ABS4IPX1</accession>
<sequence length="155" mass="17390">MKLLVRSLLILTVITIGLSFVQAVHASDGAEVFDIKRGEIVQRIQNSQLLQSQVKEWLSSAIGIARSFNIEPNDGLAIKIPVTPPYSIHHELVNGTVTEVVMFIGRSSTYFPTLLIFTKENNFIAVHIANHQLKDFLEENKLYTPELNLSEPVLH</sequence>
<evidence type="ECO:0000313" key="2">
    <source>
        <dbReference type="EMBL" id="MBP1989610.1"/>
    </source>
</evidence>
<evidence type="ECO:0008006" key="4">
    <source>
        <dbReference type="Google" id="ProtNLM"/>
    </source>
</evidence>
<organism evidence="2 3">
    <name type="scientific">Paenibacillus eucommiae</name>
    <dbReference type="NCBI Taxonomy" id="1355755"/>
    <lineage>
        <taxon>Bacteria</taxon>
        <taxon>Bacillati</taxon>
        <taxon>Bacillota</taxon>
        <taxon>Bacilli</taxon>
        <taxon>Bacillales</taxon>
        <taxon>Paenibacillaceae</taxon>
        <taxon>Paenibacillus</taxon>
    </lineage>
</organism>
<gene>
    <name evidence="2" type="ORF">J2Z66_001208</name>
</gene>
<feature type="signal peptide" evidence="1">
    <location>
        <begin position="1"/>
        <end position="26"/>
    </location>
</feature>
<dbReference type="Proteomes" id="UP001519287">
    <property type="component" value="Unassembled WGS sequence"/>
</dbReference>
<reference evidence="2 3" key="1">
    <citation type="submission" date="2021-03" db="EMBL/GenBank/DDBJ databases">
        <title>Genomic Encyclopedia of Type Strains, Phase IV (KMG-IV): sequencing the most valuable type-strain genomes for metagenomic binning, comparative biology and taxonomic classification.</title>
        <authorList>
            <person name="Goeker M."/>
        </authorList>
    </citation>
    <scope>NUCLEOTIDE SEQUENCE [LARGE SCALE GENOMIC DNA]</scope>
    <source>
        <strain evidence="2 3">DSM 26048</strain>
    </source>
</reference>
<dbReference type="EMBL" id="JAGGLB010000003">
    <property type="protein sequence ID" value="MBP1989610.1"/>
    <property type="molecule type" value="Genomic_DNA"/>
</dbReference>
<name>A0ABS4IPX1_9BACL</name>
<comment type="caution">
    <text evidence="2">The sequence shown here is derived from an EMBL/GenBank/DDBJ whole genome shotgun (WGS) entry which is preliminary data.</text>
</comment>
<proteinExistence type="predicted"/>
<evidence type="ECO:0000313" key="3">
    <source>
        <dbReference type="Proteomes" id="UP001519287"/>
    </source>
</evidence>
<feature type="chain" id="PRO_5045205831" description="DUF3887 domain-containing protein" evidence="1">
    <location>
        <begin position="27"/>
        <end position="155"/>
    </location>
</feature>